<keyword evidence="2" id="KW-1185">Reference proteome</keyword>
<proteinExistence type="predicted"/>
<dbReference type="EMBL" id="JBBPBN010000022">
    <property type="protein sequence ID" value="KAK9011761.1"/>
    <property type="molecule type" value="Genomic_DNA"/>
</dbReference>
<sequence length="96" mass="10089">MPQPLGWCKANAGGAQKVKNGSTTCSDVVKDDMGQGCPRTRDCPKRNGACPKGLCTREVLHLGGVPAAIRDGDQARYATWPYANAPASTPMESPVC</sequence>
<accession>A0ABR2RFN7</accession>
<evidence type="ECO:0000313" key="2">
    <source>
        <dbReference type="Proteomes" id="UP001396334"/>
    </source>
</evidence>
<dbReference type="Proteomes" id="UP001396334">
    <property type="component" value="Unassembled WGS sequence"/>
</dbReference>
<gene>
    <name evidence="1" type="ORF">V6N11_039843</name>
</gene>
<name>A0ABR2RFN7_9ROSI</name>
<comment type="caution">
    <text evidence="1">The sequence shown here is derived from an EMBL/GenBank/DDBJ whole genome shotgun (WGS) entry which is preliminary data.</text>
</comment>
<organism evidence="1 2">
    <name type="scientific">Hibiscus sabdariffa</name>
    <name type="common">roselle</name>
    <dbReference type="NCBI Taxonomy" id="183260"/>
    <lineage>
        <taxon>Eukaryota</taxon>
        <taxon>Viridiplantae</taxon>
        <taxon>Streptophyta</taxon>
        <taxon>Embryophyta</taxon>
        <taxon>Tracheophyta</taxon>
        <taxon>Spermatophyta</taxon>
        <taxon>Magnoliopsida</taxon>
        <taxon>eudicotyledons</taxon>
        <taxon>Gunneridae</taxon>
        <taxon>Pentapetalae</taxon>
        <taxon>rosids</taxon>
        <taxon>malvids</taxon>
        <taxon>Malvales</taxon>
        <taxon>Malvaceae</taxon>
        <taxon>Malvoideae</taxon>
        <taxon>Hibiscus</taxon>
    </lineage>
</organism>
<reference evidence="1 2" key="1">
    <citation type="journal article" date="2024" name="G3 (Bethesda)">
        <title>Genome assembly of Hibiscus sabdariffa L. provides insights into metabolisms of medicinal natural products.</title>
        <authorList>
            <person name="Kim T."/>
        </authorList>
    </citation>
    <scope>NUCLEOTIDE SEQUENCE [LARGE SCALE GENOMIC DNA]</scope>
    <source>
        <strain evidence="1">TK-2024</strain>
        <tissue evidence="1">Old leaves</tissue>
    </source>
</reference>
<evidence type="ECO:0000313" key="1">
    <source>
        <dbReference type="EMBL" id="KAK9011761.1"/>
    </source>
</evidence>
<protein>
    <submittedName>
        <fullName evidence="1">Uncharacterized protein</fullName>
    </submittedName>
</protein>